<feature type="transmembrane region" description="Helical" evidence="1">
    <location>
        <begin position="44"/>
        <end position="66"/>
    </location>
</feature>
<dbReference type="Pfam" id="PF07811">
    <property type="entry name" value="TadE"/>
    <property type="match status" value="1"/>
</dbReference>
<organism evidence="3 4">
    <name type="scientific">Amycolatopsis tucumanensis</name>
    <dbReference type="NCBI Taxonomy" id="401106"/>
    <lineage>
        <taxon>Bacteria</taxon>
        <taxon>Bacillati</taxon>
        <taxon>Actinomycetota</taxon>
        <taxon>Actinomycetes</taxon>
        <taxon>Pseudonocardiales</taxon>
        <taxon>Pseudonocardiaceae</taxon>
        <taxon>Amycolatopsis</taxon>
    </lineage>
</organism>
<name>A0ABP7JQJ6_9PSEU</name>
<keyword evidence="1" id="KW-1133">Transmembrane helix</keyword>
<keyword evidence="1" id="KW-0812">Transmembrane</keyword>
<gene>
    <name evidence="3" type="ORF">GCM10022380_81140</name>
</gene>
<keyword evidence="4" id="KW-1185">Reference proteome</keyword>
<keyword evidence="1" id="KW-0472">Membrane</keyword>
<dbReference type="InterPro" id="IPR012495">
    <property type="entry name" value="TadE-like_dom"/>
</dbReference>
<evidence type="ECO:0000313" key="4">
    <source>
        <dbReference type="Proteomes" id="UP001501624"/>
    </source>
</evidence>
<dbReference type="Proteomes" id="UP001501624">
    <property type="component" value="Unassembled WGS sequence"/>
</dbReference>
<feature type="domain" description="TadE-like" evidence="2">
    <location>
        <begin position="42"/>
        <end position="85"/>
    </location>
</feature>
<comment type="caution">
    <text evidence="3">The sequence shown here is derived from an EMBL/GenBank/DDBJ whole genome shotgun (WGS) entry which is preliminary data.</text>
</comment>
<dbReference type="EMBL" id="BAABCM010000019">
    <property type="protein sequence ID" value="GAA3850831.1"/>
    <property type="molecule type" value="Genomic_DNA"/>
</dbReference>
<dbReference type="RefSeq" id="WP_237337584.1">
    <property type="nucleotide sequence ID" value="NZ_BAABCM010000019.1"/>
</dbReference>
<evidence type="ECO:0000256" key="1">
    <source>
        <dbReference type="SAM" id="Phobius"/>
    </source>
</evidence>
<evidence type="ECO:0000259" key="2">
    <source>
        <dbReference type="Pfam" id="PF07811"/>
    </source>
</evidence>
<reference evidence="4" key="1">
    <citation type="journal article" date="2019" name="Int. J. Syst. Evol. Microbiol.">
        <title>The Global Catalogue of Microorganisms (GCM) 10K type strain sequencing project: providing services to taxonomists for standard genome sequencing and annotation.</title>
        <authorList>
            <consortium name="The Broad Institute Genomics Platform"/>
            <consortium name="The Broad Institute Genome Sequencing Center for Infectious Disease"/>
            <person name="Wu L."/>
            <person name="Ma J."/>
        </authorList>
    </citation>
    <scope>NUCLEOTIDE SEQUENCE [LARGE SCALE GENOMIC DNA]</scope>
    <source>
        <strain evidence="4">JCM 17017</strain>
    </source>
</reference>
<sequence length="176" mass="17729">MTRTGDGTRATIGLGVARPPAGKGRCGAGVETARRWWSGERGSVTAEAVLVAPLLVMLIVFVAVVVHRGVDARLRLDDAAHQAARAASMQRSSPAATDAARATAANALAQAGVVCGGVTTSLSGAVVPGGTLTVSVRCTVDFEEAVLLGVPGSTTLESTASEVVDTYRSQTAGTTP</sequence>
<accession>A0ABP7JQJ6</accession>
<protein>
    <recommendedName>
        <fullName evidence="2">TadE-like domain-containing protein</fullName>
    </recommendedName>
</protein>
<evidence type="ECO:0000313" key="3">
    <source>
        <dbReference type="EMBL" id="GAA3850831.1"/>
    </source>
</evidence>
<proteinExistence type="predicted"/>